<evidence type="ECO:0000256" key="2">
    <source>
        <dbReference type="ARBA" id="ARBA00022801"/>
    </source>
</evidence>
<dbReference type="OrthoDB" id="7855698at2759"/>
<dbReference type="InterPro" id="IPR001254">
    <property type="entry name" value="Trypsin_dom"/>
</dbReference>
<dbReference type="FunFam" id="2.40.10.10:FF:000068">
    <property type="entry name" value="transmembrane protease serine 2"/>
    <property type="match status" value="1"/>
</dbReference>
<name>A0A834XZP6_APHGI</name>
<dbReference type="GO" id="GO:0006508">
    <property type="term" value="P:proteolysis"/>
    <property type="evidence" value="ECO:0007669"/>
    <property type="project" value="UniProtKB-KW"/>
</dbReference>
<evidence type="ECO:0000259" key="5">
    <source>
        <dbReference type="PROSITE" id="PS50240"/>
    </source>
</evidence>
<dbReference type="InterPro" id="IPR050430">
    <property type="entry name" value="Peptidase_S1"/>
</dbReference>
<keyword evidence="2" id="KW-0378">Hydrolase</keyword>
<dbReference type="InterPro" id="IPR043504">
    <property type="entry name" value="Peptidase_S1_PA_chymotrypsin"/>
</dbReference>
<dbReference type="PANTHER" id="PTHR24276:SF91">
    <property type="entry name" value="AT26814P-RELATED"/>
    <property type="match status" value="1"/>
</dbReference>
<evidence type="ECO:0000256" key="3">
    <source>
        <dbReference type="ARBA" id="ARBA00022825"/>
    </source>
</evidence>
<keyword evidence="4" id="KW-1015">Disulfide bond</keyword>
<evidence type="ECO:0000313" key="7">
    <source>
        <dbReference type="Proteomes" id="UP000639338"/>
    </source>
</evidence>
<dbReference type="Proteomes" id="UP000639338">
    <property type="component" value="Unassembled WGS sequence"/>
</dbReference>
<dbReference type="Gene3D" id="2.40.10.10">
    <property type="entry name" value="Trypsin-like serine proteases"/>
    <property type="match status" value="1"/>
</dbReference>
<accession>A0A834XZP6</accession>
<feature type="domain" description="Peptidase S1" evidence="5">
    <location>
        <begin position="14"/>
        <end position="234"/>
    </location>
</feature>
<organism evidence="6 7">
    <name type="scientific">Aphidius gifuensis</name>
    <name type="common">Parasitoid wasp</name>
    <dbReference type="NCBI Taxonomy" id="684658"/>
    <lineage>
        <taxon>Eukaryota</taxon>
        <taxon>Metazoa</taxon>
        <taxon>Ecdysozoa</taxon>
        <taxon>Arthropoda</taxon>
        <taxon>Hexapoda</taxon>
        <taxon>Insecta</taxon>
        <taxon>Pterygota</taxon>
        <taxon>Neoptera</taxon>
        <taxon>Endopterygota</taxon>
        <taxon>Hymenoptera</taxon>
        <taxon>Apocrita</taxon>
        <taxon>Ichneumonoidea</taxon>
        <taxon>Braconidae</taxon>
        <taxon>Aphidiinae</taxon>
        <taxon>Aphidius</taxon>
    </lineage>
</organism>
<dbReference type="InterPro" id="IPR009003">
    <property type="entry name" value="Peptidase_S1_PA"/>
</dbReference>
<evidence type="ECO:0000256" key="4">
    <source>
        <dbReference type="ARBA" id="ARBA00023157"/>
    </source>
</evidence>
<keyword evidence="7" id="KW-1185">Reference proteome</keyword>
<keyword evidence="3" id="KW-0720">Serine protease</keyword>
<dbReference type="SMART" id="SM00020">
    <property type="entry name" value="Tryp_SPc"/>
    <property type="match status" value="1"/>
</dbReference>
<dbReference type="PROSITE" id="PS50240">
    <property type="entry name" value="TRYPSIN_DOM"/>
    <property type="match status" value="1"/>
</dbReference>
<dbReference type="GO" id="GO:0004252">
    <property type="term" value="F:serine-type endopeptidase activity"/>
    <property type="evidence" value="ECO:0007669"/>
    <property type="project" value="InterPro"/>
</dbReference>
<comment type="caution">
    <text evidence="6">The sequence shown here is derived from an EMBL/GenBank/DDBJ whole genome shotgun (WGS) entry which is preliminary data.</text>
</comment>
<reference evidence="6 7" key="1">
    <citation type="submission" date="2020-08" db="EMBL/GenBank/DDBJ databases">
        <title>Aphidius gifuensis genome sequencing and assembly.</title>
        <authorList>
            <person name="Du Z."/>
        </authorList>
    </citation>
    <scope>NUCLEOTIDE SEQUENCE [LARGE SCALE GENOMIC DNA]</scope>
    <source>
        <strain evidence="6">YNYX2018</strain>
        <tissue evidence="6">Adults</tissue>
    </source>
</reference>
<evidence type="ECO:0000256" key="1">
    <source>
        <dbReference type="ARBA" id="ARBA00022670"/>
    </source>
</evidence>
<dbReference type="SUPFAM" id="SSF50494">
    <property type="entry name" value="Trypsin-like serine proteases"/>
    <property type="match status" value="1"/>
</dbReference>
<dbReference type="Pfam" id="PF00089">
    <property type="entry name" value="Trypsin"/>
    <property type="match status" value="1"/>
</dbReference>
<evidence type="ECO:0000313" key="6">
    <source>
        <dbReference type="EMBL" id="KAF7996553.1"/>
    </source>
</evidence>
<protein>
    <recommendedName>
        <fullName evidence="5">Peptidase S1 domain-containing protein</fullName>
    </recommendedName>
</protein>
<proteinExistence type="predicted"/>
<dbReference type="PANTHER" id="PTHR24276">
    <property type="entry name" value="POLYSERASE-RELATED"/>
    <property type="match status" value="1"/>
</dbReference>
<dbReference type="AlphaFoldDB" id="A0A834XZP6"/>
<keyword evidence="1" id="KW-0645">Protease</keyword>
<sequence>MSIAICDGKSSNKIIGGTTVDIENYPYIVSIKWSNWHVCSGNLITSLHVLTAGSCLIFDNGRTVMSNLVITAGTNDKLDRFQLGQVRNVEYIIYHEEYTPQQLWKNDLAILKLEMSFNVNSVFTRIIGIRTSILNLVLHFKTAGWGNQVRPIFQLTQYLQSIIIKNVNKIVCRNMFKSDIHLYQGCSKVGDGGNPLIVDQQLVGIVSVYLLTGSRVIVFTNLLGYVNWIERIVELY</sequence>
<gene>
    <name evidence="6" type="ORF">HCN44_002199</name>
</gene>
<dbReference type="EMBL" id="JACMRX010000001">
    <property type="protein sequence ID" value="KAF7996553.1"/>
    <property type="molecule type" value="Genomic_DNA"/>
</dbReference>